<evidence type="ECO:0000313" key="16">
    <source>
        <dbReference type="EMBL" id="MDT9598880.1"/>
    </source>
</evidence>
<dbReference type="InterPro" id="IPR000531">
    <property type="entry name" value="Beta-barrel_TonB"/>
</dbReference>
<evidence type="ECO:0000256" key="13">
    <source>
        <dbReference type="SAM" id="SignalP"/>
    </source>
</evidence>
<feature type="compositionally biased region" description="Polar residues" evidence="12">
    <location>
        <begin position="102"/>
        <end position="117"/>
    </location>
</feature>
<evidence type="ECO:0000256" key="5">
    <source>
        <dbReference type="ARBA" id="ARBA00022729"/>
    </source>
</evidence>
<feature type="domain" description="TonB-dependent receptor plug" evidence="15">
    <location>
        <begin position="70"/>
        <end position="176"/>
    </location>
</feature>
<organism evidence="16 17">
    <name type="scientific">Sphingosinicella rhizophila</name>
    <dbReference type="NCBI Taxonomy" id="3050082"/>
    <lineage>
        <taxon>Bacteria</taxon>
        <taxon>Pseudomonadati</taxon>
        <taxon>Pseudomonadota</taxon>
        <taxon>Alphaproteobacteria</taxon>
        <taxon>Sphingomonadales</taxon>
        <taxon>Sphingosinicellaceae</taxon>
        <taxon>Sphingosinicella</taxon>
    </lineage>
</organism>
<evidence type="ECO:0000256" key="2">
    <source>
        <dbReference type="ARBA" id="ARBA00022448"/>
    </source>
</evidence>
<comment type="similarity">
    <text evidence="9 11">Belongs to the TonB-dependent receptor family.</text>
</comment>
<keyword evidence="8 9" id="KW-0998">Cell outer membrane</keyword>
<dbReference type="PROSITE" id="PS52016">
    <property type="entry name" value="TONB_DEPENDENT_REC_3"/>
    <property type="match status" value="1"/>
</dbReference>
<evidence type="ECO:0000259" key="14">
    <source>
        <dbReference type="Pfam" id="PF00593"/>
    </source>
</evidence>
<dbReference type="InterPro" id="IPR012910">
    <property type="entry name" value="Plug_dom"/>
</dbReference>
<dbReference type="PROSITE" id="PS01156">
    <property type="entry name" value="TONB_DEPENDENT_REC_2"/>
    <property type="match status" value="1"/>
</dbReference>
<feature type="domain" description="TonB-dependent receptor-like beta-barrel" evidence="14">
    <location>
        <begin position="492"/>
        <end position="898"/>
    </location>
</feature>
<accession>A0ABU3Q651</accession>
<keyword evidence="16" id="KW-0675">Receptor</keyword>
<feature type="short sequence motif" description="TonB C-terminal box" evidence="10">
    <location>
        <begin position="912"/>
        <end position="929"/>
    </location>
</feature>
<dbReference type="Gene3D" id="2.170.130.10">
    <property type="entry name" value="TonB-dependent receptor, plug domain"/>
    <property type="match status" value="1"/>
</dbReference>
<dbReference type="SUPFAM" id="SSF56935">
    <property type="entry name" value="Porins"/>
    <property type="match status" value="1"/>
</dbReference>
<evidence type="ECO:0000256" key="11">
    <source>
        <dbReference type="RuleBase" id="RU003357"/>
    </source>
</evidence>
<dbReference type="EMBL" id="JAVUPU010000003">
    <property type="protein sequence ID" value="MDT9598880.1"/>
    <property type="molecule type" value="Genomic_DNA"/>
</dbReference>
<keyword evidence="2 9" id="KW-0813">Transport</keyword>
<evidence type="ECO:0000256" key="12">
    <source>
        <dbReference type="SAM" id="MobiDB-lite"/>
    </source>
</evidence>
<evidence type="ECO:0000256" key="6">
    <source>
        <dbReference type="ARBA" id="ARBA00023077"/>
    </source>
</evidence>
<dbReference type="InterPro" id="IPR006311">
    <property type="entry name" value="TAT_signal"/>
</dbReference>
<dbReference type="PANTHER" id="PTHR47234">
    <property type="match status" value="1"/>
</dbReference>
<feature type="chain" id="PRO_5046039904" evidence="13">
    <location>
        <begin position="33"/>
        <end position="929"/>
    </location>
</feature>
<proteinExistence type="inferred from homology"/>
<dbReference type="RefSeq" id="WP_315725312.1">
    <property type="nucleotide sequence ID" value="NZ_JAVUPU010000003.1"/>
</dbReference>
<dbReference type="InterPro" id="IPR036942">
    <property type="entry name" value="Beta-barrel_TonB_sf"/>
</dbReference>
<dbReference type="InterPro" id="IPR039426">
    <property type="entry name" value="TonB-dep_rcpt-like"/>
</dbReference>
<comment type="caution">
    <text evidence="16">The sequence shown here is derived from an EMBL/GenBank/DDBJ whole genome shotgun (WGS) entry which is preliminary data.</text>
</comment>
<evidence type="ECO:0000256" key="4">
    <source>
        <dbReference type="ARBA" id="ARBA00022692"/>
    </source>
</evidence>
<keyword evidence="6 11" id="KW-0798">TonB box</keyword>
<feature type="signal peptide" evidence="13">
    <location>
        <begin position="1"/>
        <end position="32"/>
    </location>
</feature>
<evidence type="ECO:0000256" key="1">
    <source>
        <dbReference type="ARBA" id="ARBA00004571"/>
    </source>
</evidence>
<name>A0ABU3Q651_9SPHN</name>
<dbReference type="Gene3D" id="2.40.170.20">
    <property type="entry name" value="TonB-dependent receptor, beta-barrel domain"/>
    <property type="match status" value="1"/>
</dbReference>
<feature type="region of interest" description="Disordered" evidence="12">
    <location>
        <begin position="102"/>
        <end position="123"/>
    </location>
</feature>
<feature type="compositionally biased region" description="Low complexity" evidence="12">
    <location>
        <begin position="44"/>
        <end position="54"/>
    </location>
</feature>
<gene>
    <name evidence="16" type="ORF">RQX22_07960</name>
</gene>
<protein>
    <submittedName>
        <fullName evidence="16">TonB-dependent receptor</fullName>
    </submittedName>
</protein>
<keyword evidence="3 9" id="KW-1134">Transmembrane beta strand</keyword>
<dbReference type="PANTHER" id="PTHR47234:SF2">
    <property type="entry name" value="TONB-DEPENDENT RECEPTOR"/>
    <property type="match status" value="1"/>
</dbReference>
<reference evidence="16 17" key="1">
    <citation type="submission" date="2023-05" db="EMBL/GenBank/DDBJ databases">
        <authorList>
            <person name="Guo Y."/>
        </authorList>
    </citation>
    <scope>NUCLEOTIDE SEQUENCE [LARGE SCALE GENOMIC DNA]</scope>
    <source>
        <strain evidence="16 17">GR2756</strain>
    </source>
</reference>
<keyword evidence="17" id="KW-1185">Reference proteome</keyword>
<dbReference type="Pfam" id="PF07715">
    <property type="entry name" value="Plug"/>
    <property type="match status" value="1"/>
</dbReference>
<keyword evidence="4 9" id="KW-0812">Transmembrane</keyword>
<keyword evidence="7 9" id="KW-0472">Membrane</keyword>
<dbReference type="InterPro" id="IPR037066">
    <property type="entry name" value="Plug_dom_sf"/>
</dbReference>
<keyword evidence="5 13" id="KW-0732">Signal</keyword>
<dbReference type="InterPro" id="IPR010917">
    <property type="entry name" value="TonB_rcpt_CS"/>
</dbReference>
<dbReference type="PROSITE" id="PS51318">
    <property type="entry name" value="TAT"/>
    <property type="match status" value="1"/>
</dbReference>
<sequence length="929" mass="98457">MTIRGENRRRLTFGASMLAIGASFAAAAPAYAQTAGQPNDTPAEEAGAGESGNENEIVVTGSRIERAGFDQPTPTTVVGNTEIRQAAQPNLQQVLNEQPQIRNTSNPAGTVANTGSGTAPVDMRGLGTARTLTLVNGRRFIGDNNLNFVPTNLVERIELVTGGASAAWGSGAVAGVVNIILNDDLEGFSLGANTGISSRGDGFRYGFDGSFGTHFADGRGHFMVGAEYVRDKRIGPNGMNDRPWYGADFVNIGGGQLELQPNINNNLIVAGQPVTLGGTILTSSLAGQLFNPDGSLRPATAADAINVYETINVRSPLERIGSYARVSYDVGAGATIWADFAYGRTRVNQPFLPDTSAIALNISATNPFLSQTIRDQLALAGDPGFLLGRLSGDALFLQFEAERETFEGAVGIEGSLGGGWKYDAHFSHGQIKSKQFMRNSAISANLARAVNAVQTPGGIVCAVNADANPANDDPACVAFNPFGVGAPSAAAIDYVTGTQSSFSTSKLDSAAVRLQGSPFSLWAGEVSVAFGAEARWEENIATNGELDRQGASSIFGTPLYRNPTSGRTNVKEGFGEILLPLLDTDQVKFELNGAARYSDYNRSGGIWSWKVGGTARLFDSLLLRATRSRDIRAPGIGELFSVSGLNIRNVVDLDPPPGAVDGQNGYDATPTIRLLTGGNPNLVPEIGKTWTVGASVSPSFLRGFNLSVDYYDIKISGAIQAPDTRDLTLNCSQGDAEACARITRDPVTGTITEVRAQSANIASLQTNGIDIEASYLLPMSSISSLPGSLRFRVLANWTDKLLTQTPTCILLNSCLQPIGSVGDTVVGGAPHWRGTFSTTYQSDALGLDLRVRYVGGGKFNEAQTNIVNNDISSRIYVDVGAQFKVMDKFTFFGNVRNLFDRDPPLAIQLGGTHYDTIGRYFTAGVKLDF</sequence>
<evidence type="ECO:0000256" key="3">
    <source>
        <dbReference type="ARBA" id="ARBA00022452"/>
    </source>
</evidence>
<evidence type="ECO:0000313" key="17">
    <source>
        <dbReference type="Proteomes" id="UP001259572"/>
    </source>
</evidence>
<dbReference type="Pfam" id="PF00593">
    <property type="entry name" value="TonB_dep_Rec_b-barrel"/>
    <property type="match status" value="1"/>
</dbReference>
<feature type="region of interest" description="Disordered" evidence="12">
    <location>
        <begin position="33"/>
        <end position="54"/>
    </location>
</feature>
<evidence type="ECO:0000256" key="9">
    <source>
        <dbReference type="PROSITE-ProRule" id="PRU01360"/>
    </source>
</evidence>
<evidence type="ECO:0000256" key="7">
    <source>
        <dbReference type="ARBA" id="ARBA00023136"/>
    </source>
</evidence>
<dbReference type="Proteomes" id="UP001259572">
    <property type="component" value="Unassembled WGS sequence"/>
</dbReference>
<comment type="subcellular location">
    <subcellularLocation>
        <location evidence="1 9">Cell outer membrane</location>
        <topology evidence="1 9">Multi-pass membrane protein</topology>
    </subcellularLocation>
</comment>
<evidence type="ECO:0000256" key="10">
    <source>
        <dbReference type="PROSITE-ProRule" id="PRU10144"/>
    </source>
</evidence>
<evidence type="ECO:0000256" key="8">
    <source>
        <dbReference type="ARBA" id="ARBA00023237"/>
    </source>
</evidence>
<evidence type="ECO:0000259" key="15">
    <source>
        <dbReference type="Pfam" id="PF07715"/>
    </source>
</evidence>